<feature type="region of interest" description="Disordered" evidence="1">
    <location>
        <begin position="342"/>
        <end position="370"/>
    </location>
</feature>
<feature type="compositionally biased region" description="Polar residues" evidence="1">
    <location>
        <begin position="1"/>
        <end position="12"/>
    </location>
</feature>
<comment type="caution">
    <text evidence="2">The sequence shown here is derived from an EMBL/GenBank/DDBJ whole genome shotgun (WGS) entry which is preliminary data.</text>
</comment>
<dbReference type="OrthoDB" id="5407351at2759"/>
<feature type="compositionally biased region" description="Polar residues" evidence="1">
    <location>
        <begin position="112"/>
        <end position="122"/>
    </location>
</feature>
<keyword evidence="3" id="KW-1185">Reference proteome</keyword>
<protein>
    <recommendedName>
        <fullName evidence="4">Peroxin 20</fullName>
    </recommendedName>
</protein>
<reference evidence="2" key="1">
    <citation type="journal article" date="2020" name="Phytopathology">
        <title>Genome Sequence Resources of Colletotrichum truncatum, C. plurivorum, C. musicola, and C. sojae: Four Species Pathogenic to Soybean (Glycine max).</title>
        <authorList>
            <person name="Rogerio F."/>
            <person name="Boufleur T.R."/>
            <person name="Ciampi-Guillardi M."/>
            <person name="Sukno S.A."/>
            <person name="Thon M.R."/>
            <person name="Massola Junior N.S."/>
            <person name="Baroncelli R."/>
        </authorList>
    </citation>
    <scope>NUCLEOTIDE SEQUENCE</scope>
    <source>
        <strain evidence="2">LFN0074</strain>
    </source>
</reference>
<evidence type="ECO:0000313" key="3">
    <source>
        <dbReference type="Proteomes" id="UP000639643"/>
    </source>
</evidence>
<feature type="compositionally biased region" description="Polar residues" evidence="1">
    <location>
        <begin position="23"/>
        <end position="46"/>
    </location>
</feature>
<dbReference type="Proteomes" id="UP000639643">
    <property type="component" value="Unassembled WGS sequence"/>
</dbReference>
<dbReference type="AlphaFoldDB" id="A0A8H6KJW4"/>
<sequence>MSDSSCSGSTPLKSFVDHGAQDRSLNQDRTSAALGSQHGFRSNFSAPRPQAQQAFGAFMNGNGTGLTVPNVHGSLHLSNLAHHERQIFPAGSLESMSPVPATAASALPAQLRQPSHGSSESTNWAQDFAKYAHAAPDMTNKNAGAFSTAQQRYPRSSIGLAHNMSVFHPNPSGLGPVAGPLPLTVHGAARNYAVAAESDFDSEMDRWMAAHGGPQVENVDAIMEELARELEQQSVAEEPQKARFSTRNGSIFSRNASLEVNHESKQGTSNIATHGQEASLSERTHSVIFNDATVSSSDVANFDVLTQSGAIQSFYQSQKETSNQSSPRELSDWAEDAVWKKRILSPTVSPTETKHTAGRTGTQGRWEEVH</sequence>
<dbReference type="EMBL" id="WIGM01000228">
    <property type="protein sequence ID" value="KAF6832867.1"/>
    <property type="molecule type" value="Genomic_DNA"/>
</dbReference>
<feature type="region of interest" description="Disordered" evidence="1">
    <location>
        <begin position="1"/>
        <end position="46"/>
    </location>
</feature>
<name>A0A8H6KJW4_9PEZI</name>
<evidence type="ECO:0008006" key="4">
    <source>
        <dbReference type="Google" id="ProtNLM"/>
    </source>
</evidence>
<proteinExistence type="predicted"/>
<evidence type="ECO:0000313" key="2">
    <source>
        <dbReference type="EMBL" id="KAF6832867.1"/>
    </source>
</evidence>
<organism evidence="2 3">
    <name type="scientific">Colletotrichum musicola</name>
    <dbReference type="NCBI Taxonomy" id="2175873"/>
    <lineage>
        <taxon>Eukaryota</taxon>
        <taxon>Fungi</taxon>
        <taxon>Dikarya</taxon>
        <taxon>Ascomycota</taxon>
        <taxon>Pezizomycotina</taxon>
        <taxon>Sordariomycetes</taxon>
        <taxon>Hypocreomycetidae</taxon>
        <taxon>Glomerellales</taxon>
        <taxon>Glomerellaceae</taxon>
        <taxon>Colletotrichum</taxon>
        <taxon>Colletotrichum orchidearum species complex</taxon>
    </lineage>
</organism>
<gene>
    <name evidence="2" type="ORF">CMUS01_06765</name>
</gene>
<evidence type="ECO:0000256" key="1">
    <source>
        <dbReference type="SAM" id="MobiDB-lite"/>
    </source>
</evidence>
<feature type="region of interest" description="Disordered" evidence="1">
    <location>
        <begin position="99"/>
        <end position="122"/>
    </location>
</feature>
<accession>A0A8H6KJW4</accession>